<evidence type="ECO:0000313" key="1">
    <source>
        <dbReference type="EMBL" id="MBK1866309.1"/>
    </source>
</evidence>
<name>A0ACC5R109_9HYPH</name>
<sequence>MDADYLTFDTAWAPQFDAHDTPPKAALAILSTPRTGSQSLCRLLYAMGLGVPAEYFLQRVTERYGERFLGGAPSIDGAFMKDYVRAIQTYRCRNGYLSYKIHADQHRQLSADLGGAWEDALPNVTIIRLRRRDIVGQVVSLGAALQTGIWDDASGVLLKKPSALNEAIAEKWVEYVFRAEQYWDRYLKNRKQRILSLYCEDLADAEKIQATLSVLGTGHSSGDIGNILKLLPRSSHNNQLARELAQRFGAHISRHWQRLLAKAGA</sequence>
<dbReference type="Proteomes" id="UP000616151">
    <property type="component" value="Unassembled WGS sequence"/>
</dbReference>
<keyword evidence="2" id="KW-1185">Reference proteome</keyword>
<organism evidence="1 2">
    <name type="scientific">Taklimakanibacter albus</name>
    <dbReference type="NCBI Taxonomy" id="2800327"/>
    <lineage>
        <taxon>Bacteria</taxon>
        <taxon>Pseudomonadati</taxon>
        <taxon>Pseudomonadota</taxon>
        <taxon>Alphaproteobacteria</taxon>
        <taxon>Hyphomicrobiales</taxon>
        <taxon>Aestuariivirgaceae</taxon>
        <taxon>Taklimakanibacter</taxon>
    </lineage>
</organism>
<accession>A0ACC5R109</accession>
<reference evidence="1" key="1">
    <citation type="submission" date="2021-01" db="EMBL/GenBank/DDBJ databases">
        <authorList>
            <person name="Sun Q."/>
        </authorList>
    </citation>
    <scope>NUCLEOTIDE SEQUENCE</scope>
    <source>
        <strain evidence="1">YIM B02566</strain>
    </source>
</reference>
<protein>
    <submittedName>
        <fullName evidence="1">Uncharacterized protein</fullName>
    </submittedName>
</protein>
<proteinExistence type="predicted"/>
<gene>
    <name evidence="1" type="ORF">JHL16_08085</name>
</gene>
<evidence type="ECO:0000313" key="2">
    <source>
        <dbReference type="Proteomes" id="UP000616151"/>
    </source>
</evidence>
<comment type="caution">
    <text evidence="1">The sequence shown here is derived from an EMBL/GenBank/DDBJ whole genome shotgun (WGS) entry which is preliminary data.</text>
</comment>
<dbReference type="EMBL" id="JAENHL010000006">
    <property type="protein sequence ID" value="MBK1866309.1"/>
    <property type="molecule type" value="Genomic_DNA"/>
</dbReference>